<dbReference type="PANTHER" id="PTHR33295:SF7">
    <property type="entry name" value="ATPASE"/>
    <property type="match status" value="1"/>
</dbReference>
<dbReference type="AlphaFoldDB" id="A0A831PPR5"/>
<feature type="domain" description="DUF4143" evidence="1">
    <location>
        <begin position="5"/>
        <end position="110"/>
    </location>
</feature>
<dbReference type="InterPro" id="IPR025420">
    <property type="entry name" value="DUF4143"/>
</dbReference>
<accession>A0A831PPR5</accession>
<dbReference type="EMBL" id="DSDK01000250">
    <property type="protein sequence ID" value="HDR50873.1"/>
    <property type="molecule type" value="Genomic_DNA"/>
</dbReference>
<reference evidence="2" key="1">
    <citation type="journal article" date="2020" name="mSystems">
        <title>Genome- and Community-Level Interaction Insights into Carbon Utilization and Element Cycling Functions of Hydrothermarchaeota in Hydrothermal Sediment.</title>
        <authorList>
            <person name="Zhou Z."/>
            <person name="Liu Y."/>
            <person name="Xu W."/>
            <person name="Pan J."/>
            <person name="Luo Z.H."/>
            <person name="Li M."/>
        </authorList>
    </citation>
    <scope>NUCLEOTIDE SEQUENCE [LARGE SCALE GENOMIC DNA]</scope>
    <source>
        <strain evidence="2">SpSt-1217</strain>
    </source>
</reference>
<proteinExistence type="predicted"/>
<dbReference type="InterPro" id="IPR011335">
    <property type="entry name" value="Restrct_endonuc-II-like"/>
</dbReference>
<comment type="caution">
    <text evidence="2">The sequence shown here is derived from an EMBL/GenBank/DDBJ whole genome shotgun (WGS) entry which is preliminary data.</text>
</comment>
<evidence type="ECO:0000259" key="1">
    <source>
        <dbReference type="Pfam" id="PF13635"/>
    </source>
</evidence>
<dbReference type="Pfam" id="PF13635">
    <property type="entry name" value="DUF4143"/>
    <property type="match status" value="1"/>
</dbReference>
<evidence type="ECO:0000313" key="2">
    <source>
        <dbReference type="EMBL" id="HDR50873.1"/>
    </source>
</evidence>
<dbReference type="PANTHER" id="PTHR33295">
    <property type="entry name" value="ATPASE"/>
    <property type="match status" value="1"/>
</dbReference>
<dbReference type="SUPFAM" id="SSF52980">
    <property type="entry name" value="Restriction endonuclease-like"/>
    <property type="match status" value="1"/>
</dbReference>
<gene>
    <name evidence="2" type="ORF">ENN90_04530</name>
</gene>
<organism evidence="2">
    <name type="scientific">Mariniphaga anaerophila</name>
    <dbReference type="NCBI Taxonomy" id="1484053"/>
    <lineage>
        <taxon>Bacteria</taxon>
        <taxon>Pseudomonadati</taxon>
        <taxon>Bacteroidota</taxon>
        <taxon>Bacteroidia</taxon>
        <taxon>Marinilabiliales</taxon>
        <taxon>Prolixibacteraceae</taxon>
        <taxon>Mariniphaga</taxon>
    </lineage>
</organism>
<sequence length="159" mass="17850">MARLFTRVRAASPSGIPLGASASEKIFKTVFLDIGLMSNINGFYSGRAIPKQQFSPTWNGKMAEQFVGQELKASGRDDLFYWIRDKRGSSAETDFLIEKDGEIFPIEVKNGKAGKLKSLHLLLKNFPNINYGYVLTEDKFGEIPEQKIKFFPLFYAGAL</sequence>
<name>A0A831PPR5_9BACT</name>
<dbReference type="Proteomes" id="UP000886047">
    <property type="component" value="Unassembled WGS sequence"/>
</dbReference>
<protein>
    <submittedName>
        <fullName evidence="2">DUF4143 domain-containing protein</fullName>
    </submittedName>
</protein>